<dbReference type="AlphaFoldDB" id="A0A6C0FAJ2"/>
<dbReference type="EMBL" id="MN738833">
    <property type="protein sequence ID" value="QHT38698.1"/>
    <property type="molecule type" value="Genomic_DNA"/>
</dbReference>
<dbReference type="GO" id="GO:0004435">
    <property type="term" value="F:phosphatidylinositol-4,5-bisphosphate phospholipase C activity"/>
    <property type="evidence" value="ECO:0007669"/>
    <property type="project" value="UniProtKB-EC"/>
</dbReference>
<keyword evidence="2" id="KW-0378">Hydrolase</keyword>
<reference evidence="8" key="1">
    <citation type="journal article" date="2020" name="Nature">
        <title>Giant virus diversity and host interactions through global metagenomics.</title>
        <authorList>
            <person name="Schulz F."/>
            <person name="Roux S."/>
            <person name="Paez-Espino D."/>
            <person name="Jungbluth S."/>
            <person name="Walsh D.A."/>
            <person name="Denef V.J."/>
            <person name="McMahon K.D."/>
            <person name="Konstantinidis K.T."/>
            <person name="Eloe-Fadrosh E.A."/>
            <person name="Kyrpides N.C."/>
            <person name="Woyke T."/>
        </authorList>
    </citation>
    <scope>NUCLEOTIDE SEQUENCE</scope>
    <source>
        <strain evidence="8">GVMAG-S-ERX556106-38</strain>
    </source>
</reference>
<dbReference type="InterPro" id="IPR001192">
    <property type="entry name" value="PI-PLC_fam"/>
</dbReference>
<proteinExistence type="predicted"/>
<evidence type="ECO:0000256" key="5">
    <source>
        <dbReference type="SAM" id="MobiDB-lite"/>
    </source>
</evidence>
<evidence type="ECO:0000313" key="8">
    <source>
        <dbReference type="EMBL" id="QHT38698.1"/>
    </source>
</evidence>
<dbReference type="GO" id="GO:0016042">
    <property type="term" value="P:lipid catabolic process"/>
    <property type="evidence" value="ECO:0007669"/>
    <property type="project" value="UniProtKB-KW"/>
</dbReference>
<name>A0A6C0FAJ2_9ZZZZ</name>
<dbReference type="InterPro" id="IPR000909">
    <property type="entry name" value="PLipase_C_PInositol-sp_X_dom"/>
</dbReference>
<evidence type="ECO:0000256" key="1">
    <source>
        <dbReference type="ARBA" id="ARBA00012368"/>
    </source>
</evidence>
<sequence>MNNPASNTNPMEEMLNNMKNMKEETIVRALMVIIVVIIVALAVFYYRIFTLEERSCKQLKTLYPKMNGHIKSINNSEDFKYMFRDYYIKTAANCCSTGDYQSAMVSTCALRDVIKQGVRGLDFEIYSINNEPCVATSTIDKYTVKEVYNRVLFKDVMGIIKNYAFSQGSCPNPDDPIIIHLRFKSKNQKMYEQLANILYEHEDKLLGCQYNFQMNYRNFGEVPLLKLKRKIIIAVNNQEKTYIATKDFAKYVNIASGTQFMRLYTNDQIRNVHSMAEQIKYDKKNMTIVIPDNSVKPVNPSGFACRKMGVQFIGMAYQKQDTSFLEMEEFFNKNNTAFVLKPPELRFVQKYLPKPKKQDKRLSFASKPAQAQGLPFNM</sequence>
<dbReference type="GO" id="GO:0048015">
    <property type="term" value="P:phosphatidylinositol-mediated signaling"/>
    <property type="evidence" value="ECO:0007669"/>
    <property type="project" value="TreeGrafter"/>
</dbReference>
<dbReference type="PROSITE" id="PS50007">
    <property type="entry name" value="PIPLC_X_DOMAIN"/>
    <property type="match status" value="1"/>
</dbReference>
<evidence type="ECO:0000256" key="6">
    <source>
        <dbReference type="SAM" id="Phobius"/>
    </source>
</evidence>
<feature type="region of interest" description="Disordered" evidence="5">
    <location>
        <begin position="358"/>
        <end position="378"/>
    </location>
</feature>
<accession>A0A6C0FAJ2</accession>
<dbReference type="InterPro" id="IPR017946">
    <property type="entry name" value="PLC-like_Pdiesterase_TIM-brl"/>
</dbReference>
<evidence type="ECO:0000259" key="7">
    <source>
        <dbReference type="Pfam" id="PF00388"/>
    </source>
</evidence>
<feature type="transmembrane region" description="Helical" evidence="6">
    <location>
        <begin position="26"/>
        <end position="46"/>
    </location>
</feature>
<keyword evidence="6" id="KW-1133">Transmembrane helix</keyword>
<dbReference type="SUPFAM" id="SSF51695">
    <property type="entry name" value="PLC-like phosphodiesterases"/>
    <property type="match status" value="1"/>
</dbReference>
<dbReference type="PANTHER" id="PTHR10336:SF36">
    <property type="entry name" value="1-PHOSPHATIDYLINOSITOL 4,5-BISPHOSPHATE PHOSPHODIESTERASE BETA-4"/>
    <property type="match status" value="1"/>
</dbReference>
<feature type="domain" description="Phosphatidylinositol-specific phospholipase C X" evidence="7">
    <location>
        <begin position="83"/>
        <end position="234"/>
    </location>
</feature>
<keyword evidence="3" id="KW-0442">Lipid degradation</keyword>
<evidence type="ECO:0000256" key="2">
    <source>
        <dbReference type="ARBA" id="ARBA00022801"/>
    </source>
</evidence>
<evidence type="ECO:0000256" key="4">
    <source>
        <dbReference type="ARBA" id="ARBA00023098"/>
    </source>
</evidence>
<evidence type="ECO:0000256" key="3">
    <source>
        <dbReference type="ARBA" id="ARBA00022963"/>
    </source>
</evidence>
<dbReference type="GO" id="GO:0051209">
    <property type="term" value="P:release of sequestered calcium ion into cytosol"/>
    <property type="evidence" value="ECO:0007669"/>
    <property type="project" value="TreeGrafter"/>
</dbReference>
<dbReference type="Gene3D" id="3.20.20.190">
    <property type="entry name" value="Phosphatidylinositol (PI) phosphodiesterase"/>
    <property type="match status" value="1"/>
</dbReference>
<keyword evidence="4" id="KW-0443">Lipid metabolism</keyword>
<keyword evidence="6" id="KW-0472">Membrane</keyword>
<dbReference type="EC" id="3.1.4.11" evidence="1"/>
<dbReference type="PANTHER" id="PTHR10336">
    <property type="entry name" value="PHOSPHOINOSITIDE-SPECIFIC PHOSPHOLIPASE C FAMILY PROTEIN"/>
    <property type="match status" value="1"/>
</dbReference>
<keyword evidence="6" id="KW-0812">Transmembrane</keyword>
<dbReference type="Pfam" id="PF00388">
    <property type="entry name" value="PI-PLC-X"/>
    <property type="match status" value="1"/>
</dbReference>
<protein>
    <recommendedName>
        <fullName evidence="1">phosphoinositide phospholipase C</fullName>
        <ecNumber evidence="1">3.1.4.11</ecNumber>
    </recommendedName>
</protein>
<organism evidence="8">
    <name type="scientific">viral metagenome</name>
    <dbReference type="NCBI Taxonomy" id="1070528"/>
    <lineage>
        <taxon>unclassified sequences</taxon>
        <taxon>metagenomes</taxon>
        <taxon>organismal metagenomes</taxon>
    </lineage>
</organism>